<dbReference type="Gene3D" id="2.20.100.10">
    <property type="entry name" value="Thrombospondin type-1 (TSP1) repeat"/>
    <property type="match status" value="2"/>
</dbReference>
<dbReference type="Proteomes" id="UP000762676">
    <property type="component" value="Unassembled WGS sequence"/>
</dbReference>
<keyword evidence="6" id="KW-0482">Metalloprotease</keyword>
<keyword evidence="7" id="KW-1185">Reference proteome</keyword>
<dbReference type="GO" id="GO:0005576">
    <property type="term" value="C:extracellular region"/>
    <property type="evidence" value="ECO:0007669"/>
    <property type="project" value="UniProtKB-SubCell"/>
</dbReference>
<name>A0AAV4EDE0_9GAST</name>
<keyword evidence="3" id="KW-0732">Signal</keyword>
<evidence type="ECO:0000259" key="5">
    <source>
        <dbReference type="PROSITE" id="PS50900"/>
    </source>
</evidence>
<evidence type="ECO:0000256" key="2">
    <source>
        <dbReference type="ARBA" id="ARBA00022525"/>
    </source>
</evidence>
<dbReference type="InterPro" id="IPR050439">
    <property type="entry name" value="ADAMTS_ADAMTS-like"/>
</dbReference>
<dbReference type="InterPro" id="IPR036383">
    <property type="entry name" value="TSP1_rpt_sf"/>
</dbReference>
<keyword evidence="6" id="KW-0378">Hydrolase</keyword>
<dbReference type="PROSITE" id="PS50092">
    <property type="entry name" value="TSP1"/>
    <property type="match status" value="2"/>
</dbReference>
<keyword evidence="6" id="KW-0645">Protease</keyword>
<proteinExistence type="predicted"/>
<dbReference type="FunFam" id="2.20.100.10:FF:000005">
    <property type="entry name" value="ADAM metallopeptidase with thrombospondin type 1 motif 9"/>
    <property type="match status" value="1"/>
</dbReference>
<dbReference type="PANTHER" id="PTHR13723">
    <property type="entry name" value="ADAMTS A DISINTEGRIN AND METALLOPROTEASE WITH THROMBOSPONDIN MOTIFS PROTEASE"/>
    <property type="match status" value="1"/>
</dbReference>
<dbReference type="GO" id="GO:0031012">
    <property type="term" value="C:extracellular matrix"/>
    <property type="evidence" value="ECO:0007669"/>
    <property type="project" value="TreeGrafter"/>
</dbReference>
<dbReference type="GO" id="GO:0006508">
    <property type="term" value="P:proteolysis"/>
    <property type="evidence" value="ECO:0007669"/>
    <property type="project" value="TreeGrafter"/>
</dbReference>
<evidence type="ECO:0000256" key="3">
    <source>
        <dbReference type="ARBA" id="ARBA00022729"/>
    </source>
</evidence>
<dbReference type="SUPFAM" id="SSF82895">
    <property type="entry name" value="TSP-1 type 1 repeat"/>
    <property type="match status" value="2"/>
</dbReference>
<dbReference type="Pfam" id="PF08686">
    <property type="entry name" value="PLAC"/>
    <property type="match status" value="1"/>
</dbReference>
<reference evidence="6 7" key="1">
    <citation type="journal article" date="2021" name="Elife">
        <title>Chloroplast acquisition without the gene transfer in kleptoplastic sea slugs, Plakobranchus ocellatus.</title>
        <authorList>
            <person name="Maeda T."/>
            <person name="Takahashi S."/>
            <person name="Yoshida T."/>
            <person name="Shimamura S."/>
            <person name="Takaki Y."/>
            <person name="Nagai Y."/>
            <person name="Toyoda A."/>
            <person name="Suzuki Y."/>
            <person name="Arimoto A."/>
            <person name="Ishii H."/>
            <person name="Satoh N."/>
            <person name="Nishiyama T."/>
            <person name="Hasebe M."/>
            <person name="Maruyama T."/>
            <person name="Minagawa J."/>
            <person name="Obokata J."/>
            <person name="Shigenobu S."/>
        </authorList>
    </citation>
    <scope>NUCLEOTIDE SEQUENCE [LARGE SCALE GENOMIC DNA]</scope>
</reference>
<accession>A0AAV4EDE0</accession>
<evidence type="ECO:0000256" key="1">
    <source>
        <dbReference type="ARBA" id="ARBA00004613"/>
    </source>
</evidence>
<dbReference type="AlphaFoldDB" id="A0AAV4EDE0"/>
<evidence type="ECO:0000313" key="6">
    <source>
        <dbReference type="EMBL" id="GFR58696.1"/>
    </source>
</evidence>
<dbReference type="Pfam" id="PF19030">
    <property type="entry name" value="TSP1_ADAMTS"/>
    <property type="match status" value="2"/>
</dbReference>
<sequence>MLLQEENLGIEYQYNLPVNASDDGQHDISLYVWSHLVWSACSKSCSRGISTSKARCVLKSDGRAVDEKFCKRQPKPTDLIKHCNEDPCPPRWLVGQWSDCSKSCGVGGHRTRKVACVQQVGVSGEEESGNSSRLVVDDTDCSGQKPASERECRLKDCPPEWHTFEWSEAQLLRAVTTIFYPSHTFLLECEDKFRVAYCPLVLKFGYCRRTYFQTMCCKTCAGEVTAARRRRRKRARRTG</sequence>
<evidence type="ECO:0000313" key="7">
    <source>
        <dbReference type="Proteomes" id="UP000762676"/>
    </source>
</evidence>
<dbReference type="GO" id="GO:0030198">
    <property type="term" value="P:extracellular matrix organization"/>
    <property type="evidence" value="ECO:0007669"/>
    <property type="project" value="TreeGrafter"/>
</dbReference>
<comment type="subcellular location">
    <subcellularLocation>
        <location evidence="1">Secreted</location>
    </subcellularLocation>
</comment>
<keyword evidence="4" id="KW-0677">Repeat</keyword>
<dbReference type="PROSITE" id="PS50900">
    <property type="entry name" value="PLAC"/>
    <property type="match status" value="1"/>
</dbReference>
<organism evidence="6 7">
    <name type="scientific">Elysia marginata</name>
    <dbReference type="NCBI Taxonomy" id="1093978"/>
    <lineage>
        <taxon>Eukaryota</taxon>
        <taxon>Metazoa</taxon>
        <taxon>Spiralia</taxon>
        <taxon>Lophotrochozoa</taxon>
        <taxon>Mollusca</taxon>
        <taxon>Gastropoda</taxon>
        <taxon>Heterobranchia</taxon>
        <taxon>Euthyneura</taxon>
        <taxon>Panpulmonata</taxon>
        <taxon>Sacoglossa</taxon>
        <taxon>Placobranchoidea</taxon>
        <taxon>Plakobranchidae</taxon>
        <taxon>Elysia</taxon>
    </lineage>
</organism>
<dbReference type="EMBL" id="BMAT01010690">
    <property type="protein sequence ID" value="GFR58696.1"/>
    <property type="molecule type" value="Genomic_DNA"/>
</dbReference>
<keyword evidence="2" id="KW-0964">Secreted</keyword>
<dbReference type="PANTHER" id="PTHR13723:SF311">
    <property type="entry name" value="ADAM CYSTEINE-RICH DOMAIN-CONTAINING PROTEIN"/>
    <property type="match status" value="1"/>
</dbReference>
<feature type="domain" description="PLAC" evidence="5">
    <location>
        <begin position="185"/>
        <end position="224"/>
    </location>
</feature>
<dbReference type="SMART" id="SM00209">
    <property type="entry name" value="TSP1"/>
    <property type="match status" value="2"/>
</dbReference>
<protein>
    <submittedName>
        <fullName evidence="6">A disintegrin and metalloproteinase with thrombospondin motifs 6-like</fullName>
    </submittedName>
</protein>
<dbReference type="GO" id="GO:0004222">
    <property type="term" value="F:metalloendopeptidase activity"/>
    <property type="evidence" value="ECO:0007669"/>
    <property type="project" value="TreeGrafter"/>
</dbReference>
<dbReference type="InterPro" id="IPR000884">
    <property type="entry name" value="TSP1_rpt"/>
</dbReference>
<evidence type="ECO:0000256" key="4">
    <source>
        <dbReference type="ARBA" id="ARBA00022737"/>
    </source>
</evidence>
<comment type="caution">
    <text evidence="6">The sequence shown here is derived from an EMBL/GenBank/DDBJ whole genome shotgun (WGS) entry which is preliminary data.</text>
</comment>
<dbReference type="InterPro" id="IPR010909">
    <property type="entry name" value="PLAC"/>
</dbReference>
<gene>
    <name evidence="6" type="ORF">ElyMa_005367500</name>
</gene>